<dbReference type="Proteomes" id="UP001234297">
    <property type="component" value="Chromosome 5"/>
</dbReference>
<evidence type="ECO:0000313" key="1">
    <source>
        <dbReference type="EMBL" id="KAJ8640797.1"/>
    </source>
</evidence>
<name>A0ACC2M4T5_PERAE</name>
<dbReference type="EMBL" id="CM056813">
    <property type="protein sequence ID" value="KAJ8640797.1"/>
    <property type="molecule type" value="Genomic_DNA"/>
</dbReference>
<proteinExistence type="predicted"/>
<accession>A0ACC2M4T5</accession>
<evidence type="ECO:0000313" key="2">
    <source>
        <dbReference type="Proteomes" id="UP001234297"/>
    </source>
</evidence>
<protein>
    <submittedName>
        <fullName evidence="1">Uncharacterized protein</fullName>
    </submittedName>
</protein>
<comment type="caution">
    <text evidence="1">The sequence shown here is derived from an EMBL/GenBank/DDBJ whole genome shotgun (WGS) entry which is preliminary data.</text>
</comment>
<organism evidence="1 2">
    <name type="scientific">Persea americana</name>
    <name type="common">Avocado</name>
    <dbReference type="NCBI Taxonomy" id="3435"/>
    <lineage>
        <taxon>Eukaryota</taxon>
        <taxon>Viridiplantae</taxon>
        <taxon>Streptophyta</taxon>
        <taxon>Embryophyta</taxon>
        <taxon>Tracheophyta</taxon>
        <taxon>Spermatophyta</taxon>
        <taxon>Magnoliopsida</taxon>
        <taxon>Magnoliidae</taxon>
        <taxon>Laurales</taxon>
        <taxon>Lauraceae</taxon>
        <taxon>Persea</taxon>
    </lineage>
</organism>
<sequence>MATGWRRAFCTSIPSDPETEKHQTQSPKSCSSQGVFSAGASNPSTTPRLLCRTAVPLPTPPAQDSPRLQCKATMAKSPRLFQSSTPSSPKSPSSLLTLFKTRSNCGICLQSVKTGQGSAIFTAECSHSFHFHCIAARVRKENTLVCPVCSITWKDAPLLAIHKNQQQETEQNHNNRRDVEKKKPISSNCNSKLYDDDEPLIVISPNGTTQFNPIPEVDEDDPENITEFQGFFANPSQPSDKMNGWDFDRVETALLPEAAVVSVSRTYEGYAVVLKVKAPPPAPLLDPARRAPIDLLTVLDVSGSMTGAKLQMLKRSMRLVVGSLGSTDRLSIVAFSARAKRLLPLTRMTALGQRSARRIIDRLACSQSQGTCVGDALKKATKVLEDRRERNPVASVMLLSDGQDDRAPNNAANRSRQSPHVSSTRFSHVEIPVHAFGYGQQQSSHLPTVDAFAKCVGGLLSVVVQDVRLQLGFSAGSAPAEISAVYSINGRPSFIGAGSVLLGDLYAEEERELVVEMRVPTYAAGSHHVMSVRCSYKDPATHELVQCKDRALLVPRPQAVRSSDPKIQRLRNLFITTKAVAEARRQADLACAYHMLSSARALLMHSSSSSLSISADENIRALDEELAALNYRRQQDQIQRRRIYDPEVRGEPLTPRSAWRAAEQLAKVAMMRKSLNRVSDLHGFENARF</sequence>
<keyword evidence="2" id="KW-1185">Reference proteome</keyword>
<gene>
    <name evidence="1" type="ORF">MRB53_017491</name>
</gene>
<reference evidence="1 2" key="1">
    <citation type="journal article" date="2022" name="Hortic Res">
        <title>A haplotype resolved chromosomal level avocado genome allows analysis of novel avocado genes.</title>
        <authorList>
            <person name="Nath O."/>
            <person name="Fletcher S.J."/>
            <person name="Hayward A."/>
            <person name="Shaw L.M."/>
            <person name="Masouleh A.K."/>
            <person name="Furtado A."/>
            <person name="Henry R.J."/>
            <person name="Mitter N."/>
        </authorList>
    </citation>
    <scope>NUCLEOTIDE SEQUENCE [LARGE SCALE GENOMIC DNA]</scope>
    <source>
        <strain evidence="2">cv. Hass</strain>
    </source>
</reference>